<feature type="region of interest" description="Disordered" evidence="1">
    <location>
        <begin position="26"/>
        <end position="89"/>
    </location>
</feature>
<proteinExistence type="predicted"/>
<gene>
    <name evidence="2" type="ORF">HRG_08382</name>
</gene>
<dbReference type="Proteomes" id="UP000824596">
    <property type="component" value="Unassembled WGS sequence"/>
</dbReference>
<dbReference type="AlphaFoldDB" id="A0A9P8MRS6"/>
<evidence type="ECO:0000313" key="3">
    <source>
        <dbReference type="Proteomes" id="UP000824596"/>
    </source>
</evidence>
<keyword evidence="3" id="KW-1185">Reference proteome</keyword>
<evidence type="ECO:0000313" key="2">
    <source>
        <dbReference type="EMBL" id="KAH0960227.1"/>
    </source>
</evidence>
<reference evidence="2" key="1">
    <citation type="submission" date="2021-09" db="EMBL/GenBank/DDBJ databases">
        <title>A high-quality genome of the endoparasitic fungus Hirsutella rhossiliensis with a comparison of Hirsutella genomes reveals transposable elements contributing to genome size variation.</title>
        <authorList>
            <person name="Lin R."/>
            <person name="Jiao Y."/>
            <person name="Sun X."/>
            <person name="Ling J."/>
            <person name="Xie B."/>
            <person name="Cheng X."/>
        </authorList>
    </citation>
    <scope>NUCLEOTIDE SEQUENCE</scope>
    <source>
        <strain evidence="2">HR02</strain>
    </source>
</reference>
<dbReference type="EMBL" id="JAIZPD010000010">
    <property type="protein sequence ID" value="KAH0960227.1"/>
    <property type="molecule type" value="Genomic_DNA"/>
</dbReference>
<dbReference type="RefSeq" id="XP_044717740.1">
    <property type="nucleotide sequence ID" value="XM_044866853.1"/>
</dbReference>
<accession>A0A9P8MRS6</accession>
<evidence type="ECO:0000256" key="1">
    <source>
        <dbReference type="SAM" id="MobiDB-lite"/>
    </source>
</evidence>
<protein>
    <submittedName>
        <fullName evidence="2">Uncharacterized protein</fullName>
    </submittedName>
</protein>
<feature type="compositionally biased region" description="Gly residues" evidence="1">
    <location>
        <begin position="36"/>
        <end position="52"/>
    </location>
</feature>
<name>A0A9P8MRS6_9HYPO</name>
<sequence>MEPTQIGGQGLDYQFIQDQIPRLRQVAMRRQAAGDSSGGAPRGNGKTGGGGETPRIREAQVLHAQAGQKVQSQQARKDRKIKTARPQASRKILRARRTSRDLGQKLLLLGAGGKVLWVHKAP</sequence>
<comment type="caution">
    <text evidence="2">The sequence shown here is derived from an EMBL/GenBank/DDBJ whole genome shotgun (WGS) entry which is preliminary data.</text>
</comment>
<organism evidence="2 3">
    <name type="scientific">Hirsutella rhossiliensis</name>
    <dbReference type="NCBI Taxonomy" id="111463"/>
    <lineage>
        <taxon>Eukaryota</taxon>
        <taxon>Fungi</taxon>
        <taxon>Dikarya</taxon>
        <taxon>Ascomycota</taxon>
        <taxon>Pezizomycotina</taxon>
        <taxon>Sordariomycetes</taxon>
        <taxon>Hypocreomycetidae</taxon>
        <taxon>Hypocreales</taxon>
        <taxon>Ophiocordycipitaceae</taxon>
        <taxon>Hirsutella</taxon>
    </lineage>
</organism>
<dbReference type="GeneID" id="68357511"/>